<organism evidence="2 3">
    <name type="scientific">Emydomyces testavorans</name>
    <dbReference type="NCBI Taxonomy" id="2070801"/>
    <lineage>
        <taxon>Eukaryota</taxon>
        <taxon>Fungi</taxon>
        <taxon>Dikarya</taxon>
        <taxon>Ascomycota</taxon>
        <taxon>Pezizomycotina</taxon>
        <taxon>Eurotiomycetes</taxon>
        <taxon>Eurotiomycetidae</taxon>
        <taxon>Onygenales</taxon>
        <taxon>Nannizziopsiaceae</taxon>
        <taxon>Emydomyces</taxon>
    </lineage>
</organism>
<dbReference type="InterPro" id="IPR021047">
    <property type="entry name" value="Mannosyltransferase_CMT1"/>
</dbReference>
<dbReference type="EMBL" id="CP120630">
    <property type="protein sequence ID" value="WEW61002.1"/>
    <property type="molecule type" value="Genomic_DNA"/>
</dbReference>
<reference evidence="2" key="1">
    <citation type="submission" date="2023-03" db="EMBL/GenBank/DDBJ databases">
        <title>Emydomyces testavorans Genome Sequence.</title>
        <authorList>
            <person name="Hoyer L."/>
        </authorList>
    </citation>
    <scope>NUCLEOTIDE SEQUENCE</scope>
    <source>
        <strain evidence="2">16-2883</strain>
    </source>
</reference>
<protein>
    <recommendedName>
        <fullName evidence="4">Glycosyltransferase family 69 protein</fullName>
    </recommendedName>
</protein>
<evidence type="ECO:0008006" key="4">
    <source>
        <dbReference type="Google" id="ProtNLM"/>
    </source>
</evidence>
<feature type="transmembrane region" description="Helical" evidence="1">
    <location>
        <begin position="47"/>
        <end position="66"/>
    </location>
</feature>
<accession>A0AAF0ILQ2</accession>
<dbReference type="PANTHER" id="PTHR34144:SF8">
    <property type="entry name" value="GLYCOSYLTRANSFERASE FAMILY 69 PROTEIN"/>
    <property type="match status" value="1"/>
</dbReference>
<evidence type="ECO:0000313" key="3">
    <source>
        <dbReference type="Proteomes" id="UP001219355"/>
    </source>
</evidence>
<evidence type="ECO:0000313" key="2">
    <source>
        <dbReference type="EMBL" id="WEW61002.1"/>
    </source>
</evidence>
<feature type="transmembrane region" description="Helical" evidence="1">
    <location>
        <begin position="86"/>
        <end position="107"/>
    </location>
</feature>
<keyword evidence="1" id="KW-0472">Membrane</keyword>
<proteinExistence type="predicted"/>
<dbReference type="Proteomes" id="UP001219355">
    <property type="component" value="Chromosome 4"/>
</dbReference>
<keyword evidence="1" id="KW-1133">Transmembrane helix</keyword>
<dbReference type="PANTHER" id="PTHR34144">
    <property type="entry name" value="CHROMOSOME 8, WHOLE GENOME SHOTGUN SEQUENCE"/>
    <property type="match status" value="1"/>
</dbReference>
<sequence length="524" mass="59270">MSRSSSPEPVLRDSIGTINSLELEDQTALLPKNSDESRKARPTTTTWFGSCIRCGSLLISFLSLCLRTRSTKKRRYCGRRVFRNTFLLIGAFVLISALEALFCPSYQTPPEHYHDLRRAILNSTQPGRGNRKGEKIFIAANIVNEDLIRGAWGKAVLDLVHILGEENVFVSIYENDSGVGTQNALQELQAKLPCNSSIVTGGHISLSEVPTISLPSGEQRTKRIAYLAEVRNRALRPLDRSYVPSDNQTGFRHVSMKFDRVLFLNDIFFSAIDATHLLFSTNNSKYRAACAIDFVSNVMFYDSFVVRDTDGYGMGLMFFPWFPPTGSAKSRNAVLAGKDAVPVRSCWGGMAAFDATVFQSTSIRNSSSLVTRFRYEPEPFWEAAECCLIFADVEDAFGEPDLEQGTSVFVNPFVRVSYTKHTWDWLPFFQRYERIFRNLQYIVSKIGYPEYNPRRLDGSGQLVKQKVWVNTDDGAVTGGSFRMVERRATPGGFCGQRRMFLMKRDIELANRRGDKNWEKIPVPW</sequence>
<keyword evidence="3" id="KW-1185">Reference proteome</keyword>
<keyword evidence="1" id="KW-0812">Transmembrane</keyword>
<evidence type="ECO:0000256" key="1">
    <source>
        <dbReference type="SAM" id="Phobius"/>
    </source>
</evidence>
<name>A0AAF0ILQ2_9EURO</name>
<dbReference type="Pfam" id="PF11735">
    <property type="entry name" value="CAP59_mtransfer"/>
    <property type="match status" value="1"/>
</dbReference>
<gene>
    <name evidence="2" type="ORF">PRK78_006491</name>
</gene>
<dbReference type="AlphaFoldDB" id="A0AAF0ILQ2"/>